<keyword evidence="3" id="KW-0805">Transcription regulation</keyword>
<dbReference type="PANTHER" id="PTHR46577">
    <property type="entry name" value="HTH-TYPE TRANSCRIPTIONAL REGULATORY PROTEIN GABR"/>
    <property type="match status" value="1"/>
</dbReference>
<dbReference type="InterPro" id="IPR004839">
    <property type="entry name" value="Aminotransferase_I/II_large"/>
</dbReference>
<dbReference type="RefSeq" id="WP_145905384.1">
    <property type="nucleotide sequence ID" value="NZ_BAAAMZ010000011.1"/>
</dbReference>
<dbReference type="SMART" id="SM00345">
    <property type="entry name" value="HTH_GNTR"/>
    <property type="match status" value="1"/>
</dbReference>
<evidence type="ECO:0000256" key="4">
    <source>
        <dbReference type="ARBA" id="ARBA00023125"/>
    </source>
</evidence>
<gene>
    <name evidence="8" type="ORF">FHX73_112890</name>
</gene>
<dbReference type="PANTHER" id="PTHR46577:SF1">
    <property type="entry name" value="HTH-TYPE TRANSCRIPTIONAL REGULATORY PROTEIN GABR"/>
    <property type="match status" value="1"/>
</dbReference>
<dbReference type="PRINTS" id="PR00035">
    <property type="entry name" value="HTHGNTR"/>
</dbReference>
<dbReference type="InterPro" id="IPR051446">
    <property type="entry name" value="HTH_trans_reg/aminotransferase"/>
</dbReference>
<evidence type="ECO:0000256" key="2">
    <source>
        <dbReference type="ARBA" id="ARBA00022898"/>
    </source>
</evidence>
<dbReference type="Gene3D" id="1.10.10.10">
    <property type="entry name" value="Winged helix-like DNA-binding domain superfamily/Winged helix DNA-binding domain"/>
    <property type="match status" value="1"/>
</dbReference>
<dbReference type="Pfam" id="PF00155">
    <property type="entry name" value="Aminotran_1_2"/>
    <property type="match status" value="1"/>
</dbReference>
<dbReference type="PROSITE" id="PS50949">
    <property type="entry name" value="HTH_GNTR"/>
    <property type="match status" value="1"/>
</dbReference>
<comment type="caution">
    <text evidence="8">The sequence shown here is derived from an EMBL/GenBank/DDBJ whole genome shotgun (WGS) entry which is preliminary data.</text>
</comment>
<evidence type="ECO:0000259" key="7">
    <source>
        <dbReference type="PROSITE" id="PS50949"/>
    </source>
</evidence>
<organism evidence="8 9">
    <name type="scientific">Kitasatospora viridis</name>
    <dbReference type="NCBI Taxonomy" id="281105"/>
    <lineage>
        <taxon>Bacteria</taxon>
        <taxon>Bacillati</taxon>
        <taxon>Actinomycetota</taxon>
        <taxon>Actinomycetes</taxon>
        <taxon>Kitasatosporales</taxon>
        <taxon>Streptomycetaceae</taxon>
        <taxon>Kitasatospora</taxon>
    </lineage>
</organism>
<keyword evidence="8" id="KW-0032">Aminotransferase</keyword>
<evidence type="ECO:0000256" key="5">
    <source>
        <dbReference type="ARBA" id="ARBA00023163"/>
    </source>
</evidence>
<evidence type="ECO:0000256" key="3">
    <source>
        <dbReference type="ARBA" id="ARBA00023015"/>
    </source>
</evidence>
<dbReference type="GO" id="GO:0008483">
    <property type="term" value="F:transaminase activity"/>
    <property type="evidence" value="ECO:0007669"/>
    <property type="project" value="UniProtKB-KW"/>
</dbReference>
<keyword evidence="2" id="KW-0663">Pyridoxal phosphate</keyword>
<evidence type="ECO:0000256" key="6">
    <source>
        <dbReference type="SAM" id="MobiDB-lite"/>
    </source>
</evidence>
<evidence type="ECO:0000313" key="8">
    <source>
        <dbReference type="EMBL" id="TWF99054.1"/>
    </source>
</evidence>
<dbReference type="AlphaFoldDB" id="A0A561UI80"/>
<feature type="region of interest" description="Disordered" evidence="6">
    <location>
        <begin position="99"/>
        <end position="132"/>
    </location>
</feature>
<proteinExistence type="inferred from homology"/>
<feature type="domain" description="HTH gntR-type" evidence="7">
    <location>
        <begin position="36"/>
        <end position="104"/>
    </location>
</feature>
<dbReference type="EMBL" id="VIWT01000001">
    <property type="protein sequence ID" value="TWF99054.1"/>
    <property type="molecule type" value="Genomic_DNA"/>
</dbReference>
<name>A0A561UI80_9ACTN</name>
<keyword evidence="9" id="KW-1185">Reference proteome</keyword>
<keyword evidence="5" id="KW-0804">Transcription</keyword>
<keyword evidence="4" id="KW-0238">DNA-binding</keyword>
<dbReference type="InterPro" id="IPR015424">
    <property type="entry name" value="PyrdxlP-dep_Trfase"/>
</dbReference>
<feature type="region of interest" description="Disordered" evidence="6">
    <location>
        <begin position="1"/>
        <end position="22"/>
    </location>
</feature>
<dbReference type="GO" id="GO:0003677">
    <property type="term" value="F:DNA binding"/>
    <property type="evidence" value="ECO:0007669"/>
    <property type="project" value="UniProtKB-KW"/>
</dbReference>
<evidence type="ECO:0000256" key="1">
    <source>
        <dbReference type="ARBA" id="ARBA00005384"/>
    </source>
</evidence>
<dbReference type="InterPro" id="IPR000524">
    <property type="entry name" value="Tscrpt_reg_HTH_GntR"/>
</dbReference>
<dbReference type="InterPro" id="IPR015421">
    <property type="entry name" value="PyrdxlP-dep_Trfase_major"/>
</dbReference>
<dbReference type="OrthoDB" id="594134at2"/>
<keyword evidence="8" id="KW-0808">Transferase</keyword>
<dbReference type="Proteomes" id="UP000317940">
    <property type="component" value="Unassembled WGS sequence"/>
</dbReference>
<dbReference type="InterPro" id="IPR036388">
    <property type="entry name" value="WH-like_DNA-bd_sf"/>
</dbReference>
<dbReference type="SUPFAM" id="SSF46785">
    <property type="entry name" value="Winged helix' DNA-binding domain"/>
    <property type="match status" value="1"/>
</dbReference>
<reference evidence="8 9" key="1">
    <citation type="submission" date="2019-06" db="EMBL/GenBank/DDBJ databases">
        <title>Sequencing the genomes of 1000 actinobacteria strains.</title>
        <authorList>
            <person name="Klenk H.-P."/>
        </authorList>
    </citation>
    <scope>NUCLEOTIDE SEQUENCE [LARGE SCALE GENOMIC DNA]</scope>
    <source>
        <strain evidence="8 9">DSM 44826</strain>
    </source>
</reference>
<dbReference type="CDD" id="cd00609">
    <property type="entry name" value="AAT_like"/>
    <property type="match status" value="1"/>
</dbReference>
<evidence type="ECO:0000313" key="9">
    <source>
        <dbReference type="Proteomes" id="UP000317940"/>
    </source>
</evidence>
<accession>A0A561UI80</accession>
<protein>
    <submittedName>
        <fullName evidence="8">GntR family transcriptional regulator/MocR family aminotransferase</fullName>
    </submittedName>
</protein>
<dbReference type="CDD" id="cd07377">
    <property type="entry name" value="WHTH_GntR"/>
    <property type="match status" value="1"/>
</dbReference>
<dbReference type="Pfam" id="PF00392">
    <property type="entry name" value="GntR"/>
    <property type="match status" value="1"/>
</dbReference>
<dbReference type="InterPro" id="IPR036390">
    <property type="entry name" value="WH_DNA-bd_sf"/>
</dbReference>
<dbReference type="GO" id="GO:0030170">
    <property type="term" value="F:pyridoxal phosphate binding"/>
    <property type="evidence" value="ECO:0007669"/>
    <property type="project" value="InterPro"/>
</dbReference>
<dbReference type="SUPFAM" id="SSF53383">
    <property type="entry name" value="PLP-dependent transferases"/>
    <property type="match status" value="1"/>
</dbReference>
<dbReference type="GO" id="GO:0003700">
    <property type="term" value="F:DNA-binding transcription factor activity"/>
    <property type="evidence" value="ECO:0007669"/>
    <property type="project" value="InterPro"/>
</dbReference>
<comment type="similarity">
    <text evidence="1">In the C-terminal section; belongs to the class-I pyridoxal-phosphate-dependent aminotransferase family.</text>
</comment>
<sequence length="498" mass="53137">MGESWVNSGEVVEPRGEVEPGGEVGADLYLELAPTGSRRDALTGALREAVRDGRLAAGSRLPPYRSLAADLGLARNTVAQAYAELVAEGWLTARQGSGTRVAPRVQPPADVRAPAPATVHAPARPPRPQVPRRAPVHTLLQGQPDASSFPRTAWAAATRRALQAAPAEAFGPGDPRGRYELRRALAEYLARARGVRTDPDRIVVCAGFATGLRMLYAGPGGGVLRGPLAVEEYGLPFHRKLLADAGVPTRPLTVDQHGALSSELARLTDVRAVLLTPAHQFPTGGPLHPERRLAAVDWARSRGTVVLEDDYDGDFRYDRQPVGALQGLEPERVVHLGSVSKSLSPGLRIGWLVLPAHLVEPVLAVKGEREGHTSVIDQLTLAEFLDSGSYDRHLRRMRQRYRERRDQLVAALAEQAPHITVSGIAAGLHAVLRLPPGTERATLRAAAWHGVALDGLAPFRHPDAVGPTPDGLVVGYAAPADHAWRGALAALCAVLPGP</sequence>
<dbReference type="Gene3D" id="3.40.640.10">
    <property type="entry name" value="Type I PLP-dependent aspartate aminotransferase-like (Major domain)"/>
    <property type="match status" value="1"/>
</dbReference>